<proteinExistence type="predicted"/>
<sequence>MNRTYLETLQIGIVAGMRSMMAPAFISHKLAHDQPGGLANSKLHFLTSPTTATILKLLAGGELVGDKVPNAPDRTMPPQFIGRVLSGALSGAAFSEIEGESVACGALIGGLGAVIGTVAFFHIRHWLTHEQGLPDPLVALAEDAIAIGTSWQLMKPDHSVHQEA</sequence>
<dbReference type="KEGG" id="spib:G8759_06345"/>
<name>A0A6G9AIH1_9BACT</name>
<dbReference type="InterPro" id="IPR025196">
    <property type="entry name" value="DUF4126"/>
</dbReference>
<accession>A0A6G9AIH1</accession>
<gene>
    <name evidence="2" type="ORF">G8759_06345</name>
</gene>
<dbReference type="Pfam" id="PF13548">
    <property type="entry name" value="DUF4126"/>
    <property type="match status" value="1"/>
</dbReference>
<organism evidence="2 3">
    <name type="scientific">Spirosoma aureum</name>
    <dbReference type="NCBI Taxonomy" id="2692134"/>
    <lineage>
        <taxon>Bacteria</taxon>
        <taxon>Pseudomonadati</taxon>
        <taxon>Bacteroidota</taxon>
        <taxon>Cytophagia</taxon>
        <taxon>Cytophagales</taxon>
        <taxon>Cytophagaceae</taxon>
        <taxon>Spirosoma</taxon>
    </lineage>
</organism>
<feature type="domain" description="DUF4126" evidence="1">
    <location>
        <begin position="11"/>
        <end position="152"/>
    </location>
</feature>
<dbReference type="EMBL" id="CP050063">
    <property type="protein sequence ID" value="QIP12272.1"/>
    <property type="molecule type" value="Genomic_DNA"/>
</dbReference>
<evidence type="ECO:0000259" key="1">
    <source>
        <dbReference type="Pfam" id="PF13548"/>
    </source>
</evidence>
<dbReference type="Proteomes" id="UP000501802">
    <property type="component" value="Chromosome"/>
</dbReference>
<dbReference type="AlphaFoldDB" id="A0A6G9AIH1"/>
<keyword evidence="3" id="KW-1185">Reference proteome</keyword>
<evidence type="ECO:0000313" key="2">
    <source>
        <dbReference type="EMBL" id="QIP12272.1"/>
    </source>
</evidence>
<protein>
    <submittedName>
        <fullName evidence="2">DUF4126 family protein</fullName>
    </submittedName>
</protein>
<evidence type="ECO:0000313" key="3">
    <source>
        <dbReference type="Proteomes" id="UP000501802"/>
    </source>
</evidence>
<dbReference type="RefSeq" id="WP_167206245.1">
    <property type="nucleotide sequence ID" value="NZ_CP050063.1"/>
</dbReference>
<reference evidence="2 3" key="1">
    <citation type="submission" date="2020-03" db="EMBL/GenBank/DDBJ databases">
        <authorList>
            <person name="Kim M.K."/>
        </authorList>
    </citation>
    <scope>NUCLEOTIDE SEQUENCE [LARGE SCALE GENOMIC DNA]</scope>
    <source>
        <strain evidence="2 3">BT328</strain>
    </source>
</reference>